<dbReference type="EMBL" id="JAKKSL010000007">
    <property type="protein sequence ID" value="MCI2285924.1"/>
    <property type="molecule type" value="Genomic_DNA"/>
</dbReference>
<proteinExistence type="predicted"/>
<dbReference type="RefSeq" id="WP_242288955.1">
    <property type="nucleotide sequence ID" value="NZ_JAKKSL010000007.1"/>
</dbReference>
<sequence length="125" mass="14300">MASVTNAKLEISLESKKTTVIMTTECGEVVFSNKDKFATWDCIESEESLLIEVAYRFSLPMYLAPKIQANLNRELLFGRVIVDENENVEFRTTINFKGGRSVENVLWNILDFNKEVLAIKNSLFK</sequence>
<evidence type="ECO:0000313" key="2">
    <source>
        <dbReference type="Proteomes" id="UP001139646"/>
    </source>
</evidence>
<protein>
    <submittedName>
        <fullName evidence="1">YbjN domain-containing protein</fullName>
    </submittedName>
</protein>
<name>A0ABS9X6S4_9GAMM</name>
<organism evidence="1 2">
    <name type="scientific">Colwellia maritima</name>
    <dbReference type="NCBI Taxonomy" id="2912588"/>
    <lineage>
        <taxon>Bacteria</taxon>
        <taxon>Pseudomonadati</taxon>
        <taxon>Pseudomonadota</taxon>
        <taxon>Gammaproteobacteria</taxon>
        <taxon>Alteromonadales</taxon>
        <taxon>Colwelliaceae</taxon>
        <taxon>Colwellia</taxon>
    </lineage>
</organism>
<comment type="caution">
    <text evidence="1">The sequence shown here is derived from an EMBL/GenBank/DDBJ whole genome shotgun (WGS) entry which is preliminary data.</text>
</comment>
<dbReference type="Proteomes" id="UP001139646">
    <property type="component" value="Unassembled WGS sequence"/>
</dbReference>
<gene>
    <name evidence="1" type="ORF">L3081_24165</name>
</gene>
<keyword evidence="2" id="KW-1185">Reference proteome</keyword>
<evidence type="ECO:0000313" key="1">
    <source>
        <dbReference type="EMBL" id="MCI2285924.1"/>
    </source>
</evidence>
<reference evidence="1" key="1">
    <citation type="submission" date="2022-01" db="EMBL/GenBank/DDBJ databases">
        <title>Colwellia maritima, isolated from seawater.</title>
        <authorList>
            <person name="Kristyanto S."/>
            <person name="Jung J."/>
            <person name="Jeon C.O."/>
        </authorList>
    </citation>
    <scope>NUCLEOTIDE SEQUENCE</scope>
    <source>
        <strain evidence="1">MSW7</strain>
    </source>
</reference>
<accession>A0ABS9X6S4</accession>